<evidence type="ECO:0000313" key="1">
    <source>
        <dbReference type="EMBL" id="VDK76617.1"/>
    </source>
</evidence>
<name>A0A3P6SVC1_CYLGO</name>
<accession>A0A3P6SVC1</accession>
<keyword evidence="2" id="KW-1185">Reference proteome</keyword>
<organism evidence="1 2">
    <name type="scientific">Cylicostephanus goldi</name>
    <name type="common">Nematode worm</name>
    <dbReference type="NCBI Taxonomy" id="71465"/>
    <lineage>
        <taxon>Eukaryota</taxon>
        <taxon>Metazoa</taxon>
        <taxon>Ecdysozoa</taxon>
        <taxon>Nematoda</taxon>
        <taxon>Chromadorea</taxon>
        <taxon>Rhabditida</taxon>
        <taxon>Rhabditina</taxon>
        <taxon>Rhabditomorpha</taxon>
        <taxon>Strongyloidea</taxon>
        <taxon>Strongylidae</taxon>
        <taxon>Cylicostephanus</taxon>
    </lineage>
</organism>
<dbReference type="EMBL" id="UYRV01024959">
    <property type="protein sequence ID" value="VDK76617.1"/>
    <property type="molecule type" value="Genomic_DNA"/>
</dbReference>
<dbReference type="Proteomes" id="UP000271889">
    <property type="component" value="Unassembled WGS sequence"/>
</dbReference>
<dbReference type="AlphaFoldDB" id="A0A3P6SVC1"/>
<reference evidence="1 2" key="1">
    <citation type="submission" date="2018-11" db="EMBL/GenBank/DDBJ databases">
        <authorList>
            <consortium name="Pathogen Informatics"/>
        </authorList>
    </citation>
    <scope>NUCLEOTIDE SEQUENCE [LARGE SCALE GENOMIC DNA]</scope>
</reference>
<protein>
    <submittedName>
        <fullName evidence="1">Uncharacterized protein</fullName>
    </submittedName>
</protein>
<sequence length="93" mass="10376">MYSDDDYIPQYCVMAGPSGDENVPLTLGSGQKSGKDSQHLHLDDPYIWNLTPSIKVKKTLIDAEAGPCSRDVKRLAVSNHATRWLYAKPVLRM</sequence>
<gene>
    <name evidence="1" type="ORF">CGOC_LOCUS7253</name>
</gene>
<proteinExistence type="predicted"/>
<evidence type="ECO:0000313" key="2">
    <source>
        <dbReference type="Proteomes" id="UP000271889"/>
    </source>
</evidence>